<dbReference type="Proteomes" id="UP000766246">
    <property type="component" value="Unassembled WGS sequence"/>
</dbReference>
<accession>A0A927UEM3</accession>
<protein>
    <submittedName>
        <fullName evidence="3">Zinc ribbon domain-containing protein</fullName>
    </submittedName>
</protein>
<keyword evidence="1" id="KW-0732">Signal</keyword>
<proteinExistence type="predicted"/>
<name>A0A927UEM3_9FIRM</name>
<feature type="chain" id="PRO_5037736678" evidence="1">
    <location>
        <begin position="20"/>
        <end position="429"/>
    </location>
</feature>
<comment type="caution">
    <text evidence="3">The sequence shown here is derived from an EMBL/GenBank/DDBJ whole genome shotgun (WGS) entry which is preliminary data.</text>
</comment>
<evidence type="ECO:0000256" key="1">
    <source>
        <dbReference type="SAM" id="SignalP"/>
    </source>
</evidence>
<gene>
    <name evidence="3" type="ORF">E7272_13965</name>
</gene>
<feature type="domain" description="Zinc-ribbon" evidence="2">
    <location>
        <begin position="406"/>
        <end position="424"/>
    </location>
</feature>
<dbReference type="Pfam" id="PF13240">
    <property type="entry name" value="Zn_Ribbon_1"/>
    <property type="match status" value="1"/>
</dbReference>
<reference evidence="3" key="1">
    <citation type="submission" date="2019-04" db="EMBL/GenBank/DDBJ databases">
        <title>Evolution of Biomass-Degrading Anaerobic Consortia Revealed by Metagenomics.</title>
        <authorList>
            <person name="Peng X."/>
        </authorList>
    </citation>
    <scope>NUCLEOTIDE SEQUENCE</scope>
    <source>
        <strain evidence="3">SIG311</strain>
    </source>
</reference>
<dbReference type="AlphaFoldDB" id="A0A927UEM3"/>
<feature type="signal peptide" evidence="1">
    <location>
        <begin position="1"/>
        <end position="19"/>
    </location>
</feature>
<evidence type="ECO:0000313" key="4">
    <source>
        <dbReference type="Proteomes" id="UP000766246"/>
    </source>
</evidence>
<organism evidence="3 4">
    <name type="scientific">Pseudobutyrivibrio ruminis</name>
    <dbReference type="NCBI Taxonomy" id="46206"/>
    <lineage>
        <taxon>Bacteria</taxon>
        <taxon>Bacillati</taxon>
        <taxon>Bacillota</taxon>
        <taxon>Clostridia</taxon>
        <taxon>Lachnospirales</taxon>
        <taxon>Lachnospiraceae</taxon>
        <taxon>Pseudobutyrivibrio</taxon>
    </lineage>
</organism>
<evidence type="ECO:0000313" key="3">
    <source>
        <dbReference type="EMBL" id="MBE5920929.1"/>
    </source>
</evidence>
<dbReference type="InterPro" id="IPR026870">
    <property type="entry name" value="Zinc_ribbon_dom"/>
</dbReference>
<evidence type="ECO:0000259" key="2">
    <source>
        <dbReference type="Pfam" id="PF13240"/>
    </source>
</evidence>
<sequence>MPLPVIMLMGAAAAGTAGAANGVKGAQKMYESNKDKKMIEAQHAVNTQFYEKTFEVATKAMDELGEFEIMIMSEFQDFSDVIEKIENRPKFGEIKDKDFKLPEYSADEIQKAAVGAIALASGIGGAALGTFGGFAAAGATTAAVAAVGTASTGTAIASLSGAAATNATLAALGGGSLAAGGGGIALGTTVLGAATLGVGLMIGGVIFNISGNTLKQKMEEAKENIEKETTEVDEVCLYLQELYRAAENYKNALAVVKTIYDKHFARLQYTVEVEGTVDYRKFSDTDKLAYKNTVLLVGILYDMLKAKLVEKKDENYNQVNQTLLNDKLGAAHDFLSSDRLIKKDMLGVLEHHVEDELVNEKLPEKEIAIVEENELTKNVKDLSGKVGKSVSETASKVSKLIKPGTCPSCGTKLDKGAKFCNKCGVEVSI</sequence>
<dbReference type="EMBL" id="SVER01000063">
    <property type="protein sequence ID" value="MBE5920929.1"/>
    <property type="molecule type" value="Genomic_DNA"/>
</dbReference>